<comment type="caution">
    <text evidence="1">The sequence shown here is derived from an EMBL/GenBank/DDBJ whole genome shotgun (WGS) entry which is preliminary data.</text>
</comment>
<dbReference type="AlphaFoldDB" id="A0A0F9E332"/>
<name>A0A0F9E332_9ZZZZ</name>
<feature type="non-terminal residue" evidence="1">
    <location>
        <position position="46"/>
    </location>
</feature>
<sequence>MKQKVYLHPDETWDRLFRQLENTNRMLKWLIIFSYNNQPTYCGNIK</sequence>
<dbReference type="EMBL" id="LAZR01026540">
    <property type="protein sequence ID" value="KKL68399.1"/>
    <property type="molecule type" value="Genomic_DNA"/>
</dbReference>
<organism evidence="1">
    <name type="scientific">marine sediment metagenome</name>
    <dbReference type="NCBI Taxonomy" id="412755"/>
    <lineage>
        <taxon>unclassified sequences</taxon>
        <taxon>metagenomes</taxon>
        <taxon>ecological metagenomes</taxon>
    </lineage>
</organism>
<gene>
    <name evidence="1" type="ORF">LCGC14_2125350</name>
</gene>
<proteinExistence type="predicted"/>
<accession>A0A0F9E332</accession>
<protein>
    <submittedName>
        <fullName evidence="1">Uncharacterized protein</fullName>
    </submittedName>
</protein>
<reference evidence="1" key="1">
    <citation type="journal article" date="2015" name="Nature">
        <title>Complex archaea that bridge the gap between prokaryotes and eukaryotes.</title>
        <authorList>
            <person name="Spang A."/>
            <person name="Saw J.H."/>
            <person name="Jorgensen S.L."/>
            <person name="Zaremba-Niedzwiedzka K."/>
            <person name="Martijn J."/>
            <person name="Lind A.E."/>
            <person name="van Eijk R."/>
            <person name="Schleper C."/>
            <person name="Guy L."/>
            <person name="Ettema T.J."/>
        </authorList>
    </citation>
    <scope>NUCLEOTIDE SEQUENCE</scope>
</reference>
<evidence type="ECO:0000313" key="1">
    <source>
        <dbReference type="EMBL" id="KKL68399.1"/>
    </source>
</evidence>